<feature type="compositionally biased region" description="Polar residues" evidence="5">
    <location>
        <begin position="420"/>
        <end position="430"/>
    </location>
</feature>
<evidence type="ECO:0000256" key="3">
    <source>
        <dbReference type="ARBA" id="ARBA00022490"/>
    </source>
</evidence>
<sequence>MIQAAQEASKGYIIQKREKRPLQDGTEEDLFSNQEFHPMVFLQHCNQPYKEFDSFDMAVDEFFSNLEGQKIDMKTLQQEREAMKKLANVRKDHDLRLVALERTQESDKQKAELITRNQQLVDNAVLAVRSALANQMAWSDIQNLVKEAQERGDPVASCIKGLKLEVNHVTLMLTDPYAEDDSSDEDTNIQGLKPTLIDIDLDLTAFANARKYYDQKRNAAKKQQKTLESQGKALKSAERKTKQTLKDVQTMSNINKARKVYWFEKFFWFISSENYLVIGGRDQIQNELIVKRYMKTGDIYVHADISGASSVVIRNPSGEPVPPKTLNEAGIMAISYSVAWEAKVVTSAWWVQSDQVSKTAPTGEYLTTGSFMVRGKKNYLPPCHLIMGFSFLFKLEDGSVSRHKDERKVRGIEDDISATTSSVDALSLSEQDQEIELDDTDEEQQNEDPKGEMQVVGQGVGEGQGEKVDEDEEDSDGGGSVGSEDSRHVYFPDTEIKIELDRTNQITLQPKSTSILKSTLQDLKKEKVVFLGDDKPVIFKSENWQQKRPNKKKGYGESSAQKEQEDIPNDKTKEEKATLMKRGQKSKLKKIKEKYKDQDEDERKLIMDILQSAGSGKDSKKTKKGKEVGNKGTTSKLNKKVPASRPKPQPQPGEGGEDSDGGEGVEEVTVNTDIDMLDSLTGLPLTEDELLFAVPVVAPYNVLLNYKFKVKLTPGTGKRGKAARTALNMFLKDRNTSSREKDLIRSVKDENLARNLPGKVKLSAPQMQKLRK</sequence>
<dbReference type="GO" id="GO:1990112">
    <property type="term" value="C:RQC complex"/>
    <property type="evidence" value="ECO:0007669"/>
    <property type="project" value="TreeGrafter"/>
</dbReference>
<feature type="compositionally biased region" description="Acidic residues" evidence="5">
    <location>
        <begin position="431"/>
        <end position="446"/>
    </location>
</feature>
<dbReference type="Pfam" id="PF11923">
    <property type="entry name" value="NFACT-C"/>
    <property type="match status" value="1"/>
</dbReference>
<evidence type="ECO:0008006" key="9">
    <source>
        <dbReference type="Google" id="ProtNLM"/>
    </source>
</evidence>
<dbReference type="Pfam" id="PF05670">
    <property type="entry name" value="NFACT-R_1"/>
    <property type="match status" value="1"/>
</dbReference>
<dbReference type="GO" id="GO:0043023">
    <property type="term" value="F:ribosomal large subunit binding"/>
    <property type="evidence" value="ECO:0007669"/>
    <property type="project" value="TreeGrafter"/>
</dbReference>
<evidence type="ECO:0000259" key="7">
    <source>
        <dbReference type="Pfam" id="PF11923"/>
    </source>
</evidence>
<dbReference type="AlphaFoldDB" id="A0A7R9PQF0"/>
<dbReference type="GO" id="GO:0072344">
    <property type="term" value="P:rescue of stalled ribosome"/>
    <property type="evidence" value="ECO:0007669"/>
    <property type="project" value="TreeGrafter"/>
</dbReference>
<evidence type="ECO:0000256" key="2">
    <source>
        <dbReference type="ARBA" id="ARBA00008318"/>
    </source>
</evidence>
<feature type="compositionally biased region" description="Basic residues" evidence="5">
    <location>
        <begin position="582"/>
        <end position="593"/>
    </location>
</feature>
<name>A0A7R9PQF0_TIMGE</name>
<dbReference type="InterPro" id="IPR021846">
    <property type="entry name" value="NFACT-C"/>
</dbReference>
<dbReference type="InterPro" id="IPR051608">
    <property type="entry name" value="RQC_Subunit_NEMF"/>
</dbReference>
<feature type="region of interest" description="Disordered" evidence="5">
    <location>
        <begin position="538"/>
        <end position="665"/>
    </location>
</feature>
<dbReference type="GO" id="GO:0000049">
    <property type="term" value="F:tRNA binding"/>
    <property type="evidence" value="ECO:0007669"/>
    <property type="project" value="TreeGrafter"/>
</dbReference>
<keyword evidence="4" id="KW-0175">Coiled coil</keyword>
<feature type="compositionally biased region" description="Acidic residues" evidence="5">
    <location>
        <begin position="655"/>
        <end position="665"/>
    </location>
</feature>
<feature type="domain" description="NFACT protein C-terminal" evidence="7">
    <location>
        <begin position="672"/>
        <end position="762"/>
    </location>
</feature>
<organism evidence="8">
    <name type="scientific">Timema genevievae</name>
    <name type="common">Walking stick</name>
    <dbReference type="NCBI Taxonomy" id="629358"/>
    <lineage>
        <taxon>Eukaryota</taxon>
        <taxon>Metazoa</taxon>
        <taxon>Ecdysozoa</taxon>
        <taxon>Arthropoda</taxon>
        <taxon>Hexapoda</taxon>
        <taxon>Insecta</taxon>
        <taxon>Pterygota</taxon>
        <taxon>Neoptera</taxon>
        <taxon>Polyneoptera</taxon>
        <taxon>Phasmatodea</taxon>
        <taxon>Timematodea</taxon>
        <taxon>Timematoidea</taxon>
        <taxon>Timematidae</taxon>
        <taxon>Timema</taxon>
    </lineage>
</organism>
<dbReference type="EMBL" id="OE843526">
    <property type="protein sequence ID" value="CAD7603383.1"/>
    <property type="molecule type" value="Genomic_DNA"/>
</dbReference>
<evidence type="ECO:0000256" key="1">
    <source>
        <dbReference type="ARBA" id="ARBA00004496"/>
    </source>
</evidence>
<gene>
    <name evidence="8" type="ORF">TGEB3V08_LOCUS8742</name>
</gene>
<feature type="region of interest" description="Disordered" evidence="5">
    <location>
        <begin position="223"/>
        <end position="242"/>
    </location>
</feature>
<feature type="compositionally biased region" description="Basic and acidic residues" evidence="5">
    <location>
        <begin position="594"/>
        <end position="606"/>
    </location>
</feature>
<evidence type="ECO:0000256" key="4">
    <source>
        <dbReference type="ARBA" id="ARBA00023054"/>
    </source>
</evidence>
<dbReference type="InterPro" id="IPR008532">
    <property type="entry name" value="NFACT_RNA-bd"/>
</dbReference>
<dbReference type="GO" id="GO:1990116">
    <property type="term" value="P:ribosome-associated ubiquitin-dependent protein catabolic process"/>
    <property type="evidence" value="ECO:0007669"/>
    <property type="project" value="TreeGrafter"/>
</dbReference>
<evidence type="ECO:0000259" key="6">
    <source>
        <dbReference type="Pfam" id="PF05670"/>
    </source>
</evidence>
<feature type="region of interest" description="Disordered" evidence="5">
    <location>
        <begin position="420"/>
        <end position="489"/>
    </location>
</feature>
<feature type="domain" description="NFACT RNA-binding" evidence="6">
    <location>
        <begin position="265"/>
        <end position="375"/>
    </location>
</feature>
<comment type="subcellular location">
    <subcellularLocation>
        <location evidence="1">Cytoplasm</location>
    </subcellularLocation>
</comment>
<dbReference type="GO" id="GO:0005737">
    <property type="term" value="C:cytoplasm"/>
    <property type="evidence" value="ECO:0007669"/>
    <property type="project" value="UniProtKB-SubCell"/>
</dbReference>
<evidence type="ECO:0000313" key="8">
    <source>
        <dbReference type="EMBL" id="CAD7603383.1"/>
    </source>
</evidence>
<reference evidence="8" key="1">
    <citation type="submission" date="2020-11" db="EMBL/GenBank/DDBJ databases">
        <authorList>
            <person name="Tran Van P."/>
        </authorList>
    </citation>
    <scope>NUCLEOTIDE SEQUENCE</scope>
</reference>
<proteinExistence type="inferred from homology"/>
<evidence type="ECO:0000256" key="5">
    <source>
        <dbReference type="SAM" id="MobiDB-lite"/>
    </source>
</evidence>
<comment type="similarity">
    <text evidence="2">Belongs to the NEMF family.</text>
</comment>
<keyword evidence="3" id="KW-0963">Cytoplasm</keyword>
<protein>
    <recommendedName>
        <fullName evidence="9">Nuclear export mediator factor NEMF</fullName>
    </recommendedName>
</protein>
<feature type="compositionally biased region" description="Basic and acidic residues" evidence="5">
    <location>
        <begin position="560"/>
        <end position="578"/>
    </location>
</feature>
<accession>A0A7R9PQF0</accession>
<dbReference type="PANTHER" id="PTHR15239:SF6">
    <property type="entry name" value="RIBOSOME QUALITY CONTROL COMPLEX SUBUNIT NEMF"/>
    <property type="match status" value="1"/>
</dbReference>
<dbReference type="PANTHER" id="PTHR15239">
    <property type="entry name" value="NUCLEAR EXPORT MEDIATOR FACTOR NEMF"/>
    <property type="match status" value="1"/>
</dbReference>